<reference evidence="2 3" key="1">
    <citation type="submission" date="2018-11" db="EMBL/GenBank/DDBJ databases">
        <title>Pseudaminobacter arsenicus sp. nov., an arsenic-resistant bacterium isolated from arsenic-rich aquifers.</title>
        <authorList>
            <person name="Mu Y."/>
        </authorList>
    </citation>
    <scope>NUCLEOTIDE SEQUENCE [LARGE SCALE GENOMIC DNA]</scope>
    <source>
        <strain evidence="2 3">CB3</strain>
    </source>
</reference>
<comment type="caution">
    <text evidence="2">The sequence shown here is derived from an EMBL/GenBank/DDBJ whole genome shotgun (WGS) entry which is preliminary data.</text>
</comment>
<dbReference type="AlphaFoldDB" id="A0A432VBW6"/>
<dbReference type="EMBL" id="RKST01000001">
    <property type="protein sequence ID" value="RUM99662.1"/>
    <property type="molecule type" value="Genomic_DNA"/>
</dbReference>
<dbReference type="Pfam" id="PF07796">
    <property type="entry name" value="DUF1638"/>
    <property type="match status" value="1"/>
</dbReference>
<dbReference type="InterPro" id="IPR012437">
    <property type="entry name" value="DUF1638"/>
</dbReference>
<feature type="domain" description="DUF1638" evidence="1">
    <location>
        <begin position="43"/>
        <end position="201"/>
    </location>
</feature>
<evidence type="ECO:0000313" key="3">
    <source>
        <dbReference type="Proteomes" id="UP000281647"/>
    </source>
</evidence>
<sequence length="213" mass="23930">MTATRKDSRAKADTVLVIACGMIAREVLAVKERLSFDHLELTCLPAEFHYYPDRIAPALDKAILQAKADGYRHIFIGYADCGTGGMIDRICEKHSVERMEGPHCFAFYQGIEAFKAIEDGDMLAFYMTDFLCRQFEAFFIKPLGLDRHPELIGEYFGNYEKVVYLAQTNDPALDKVAEDAARMLGLTYERRFTGYGDLTTTLRAKAGKTPADA</sequence>
<dbReference type="OrthoDB" id="9814689at2"/>
<accession>A0A432VBW6</accession>
<gene>
    <name evidence="2" type="ORF">EET67_01880</name>
</gene>
<keyword evidence="3" id="KW-1185">Reference proteome</keyword>
<proteinExistence type="predicted"/>
<evidence type="ECO:0000259" key="1">
    <source>
        <dbReference type="Pfam" id="PF07796"/>
    </source>
</evidence>
<evidence type="ECO:0000313" key="2">
    <source>
        <dbReference type="EMBL" id="RUM99662.1"/>
    </source>
</evidence>
<dbReference type="Proteomes" id="UP000281647">
    <property type="component" value="Unassembled WGS sequence"/>
</dbReference>
<protein>
    <submittedName>
        <fullName evidence="2">DUF1638 domain-containing protein</fullName>
    </submittedName>
</protein>
<organism evidence="2 3">
    <name type="scientific">Borborobacter arsenicus</name>
    <dbReference type="NCBI Taxonomy" id="1851146"/>
    <lineage>
        <taxon>Bacteria</taxon>
        <taxon>Pseudomonadati</taxon>
        <taxon>Pseudomonadota</taxon>
        <taxon>Alphaproteobacteria</taxon>
        <taxon>Hyphomicrobiales</taxon>
        <taxon>Phyllobacteriaceae</taxon>
        <taxon>Borborobacter</taxon>
    </lineage>
</organism>
<dbReference type="RefSeq" id="WP_128625901.1">
    <property type="nucleotide sequence ID" value="NZ_RKST01000001.1"/>
</dbReference>
<name>A0A432VBW6_9HYPH</name>